<evidence type="ECO:0000256" key="2">
    <source>
        <dbReference type="ARBA" id="ARBA00022692"/>
    </source>
</evidence>
<dbReference type="PANTHER" id="PTHR47447">
    <property type="entry name" value="OS03G0856100 PROTEIN"/>
    <property type="match status" value="1"/>
</dbReference>
<evidence type="ECO:0000259" key="9">
    <source>
        <dbReference type="Pfam" id="PF00999"/>
    </source>
</evidence>
<dbReference type="Pfam" id="PF13041">
    <property type="entry name" value="PPR_2"/>
    <property type="match status" value="1"/>
</dbReference>
<dbReference type="InterPro" id="IPR002885">
    <property type="entry name" value="PPR_rpt"/>
</dbReference>
<keyword evidence="5 8" id="KW-0472">Membrane</keyword>
<protein>
    <submittedName>
        <fullName evidence="10">Chloroplastic</fullName>
    </submittedName>
</protein>
<dbReference type="Pfam" id="PF00999">
    <property type="entry name" value="Na_H_Exchanger"/>
    <property type="match status" value="1"/>
</dbReference>
<evidence type="ECO:0000256" key="1">
    <source>
        <dbReference type="ARBA" id="ARBA00004141"/>
    </source>
</evidence>
<sequence length="798" mass="86235">MGKIVVKVIVLLFGSLGLGIGIALVLILVMRFTRLGRSAHNAILFLAGSPFICYTLAEQVGMSGIITVLFASIMIGGYAPTHLTAEATTLTSFFLKQLASVGDTVVFVCCGVQAVQYHKDGFMMSLWIMLACLCGRAAAVFPMSGLCNLIKWGVSQKVPNEKNHYISWRHQVMLFHSGLRGGIGLVLSLELGTYVDRVNGPGTKDSLVYATFVMICALVFGGSTAVTLRALRIPYGNDVAMDACLYGSREESGIFYLIGVRFRRRVLKPLLVGQSADRVEDHIQVNLTAAVIQDATSRQASAAFGLRRRSTAAILPDSYNAMSLFGTTDPAHVENVEDAVQAVGTGESEVLSNLSSISDEEDEDGPSGYGAQHWKPPGDRFSTLETTPKGKGHSPSPCRIRTTMDSMNTCLTTSDLTAVSRGLRRAVAGERDLWAALEGQMGVAKLSAYTYGLLLRALTKGVQWTIALEVLDTMPHAQVQPNLIIFNSAIACCSAGAAWPHALRLLQVMQTEMLQADVISCSSAISACEKGLQWRKALEVFESMWRSALRLDVICCNSVLSACEKCGQWPQAWQLFHTMAQDELTPVTNSYNALISACAAGNEWQRSLQLLEELGDSGDAISYAAAIASCGGAHWPLGLHLLAQSTTTSSSRGLRRSTRGPRPVCDAVTWATAQSCCVAGSQWHRAVALLDSMEQLRWNFAATNFQVAISACDAAGAADLARQLLRRWPCWSLEGFNSAVSAQRGIYWQQALELLDRAEELQLQLDLITYSAAISVTRHASATGTVGWSFWAACNVKG</sequence>
<keyword evidence="2 8" id="KW-0812">Transmembrane</keyword>
<comment type="subcellular location">
    <subcellularLocation>
        <location evidence="1">Membrane</location>
        <topology evidence="1">Multi-pass membrane protein</topology>
    </subcellularLocation>
</comment>
<dbReference type="Proteomes" id="UP001642464">
    <property type="component" value="Unassembled WGS sequence"/>
</dbReference>
<dbReference type="EMBL" id="CAXAMM010044350">
    <property type="protein sequence ID" value="CAK9114330.1"/>
    <property type="molecule type" value="Genomic_DNA"/>
</dbReference>
<evidence type="ECO:0000256" key="8">
    <source>
        <dbReference type="SAM" id="Phobius"/>
    </source>
</evidence>
<feature type="transmembrane region" description="Helical" evidence="8">
    <location>
        <begin position="207"/>
        <end position="231"/>
    </location>
</feature>
<reference evidence="10 11" key="1">
    <citation type="submission" date="2024-02" db="EMBL/GenBank/DDBJ databases">
        <authorList>
            <person name="Chen Y."/>
            <person name="Shah S."/>
            <person name="Dougan E. K."/>
            <person name="Thang M."/>
            <person name="Chan C."/>
        </authorList>
    </citation>
    <scope>NUCLEOTIDE SEQUENCE [LARGE SCALE GENOMIC DNA]</scope>
</reference>
<feature type="repeat" description="PPR" evidence="6">
    <location>
        <begin position="447"/>
        <end position="481"/>
    </location>
</feature>
<name>A0ABP0SQ42_9DINO</name>
<feature type="repeat" description="PPR" evidence="6">
    <location>
        <begin position="552"/>
        <end position="586"/>
    </location>
</feature>
<evidence type="ECO:0000256" key="4">
    <source>
        <dbReference type="ARBA" id="ARBA00022989"/>
    </source>
</evidence>
<dbReference type="InterPro" id="IPR006153">
    <property type="entry name" value="Cation/H_exchanger_TM"/>
</dbReference>
<dbReference type="Pfam" id="PF01535">
    <property type="entry name" value="PPR"/>
    <property type="match status" value="1"/>
</dbReference>
<evidence type="ECO:0000256" key="3">
    <source>
        <dbReference type="ARBA" id="ARBA00022737"/>
    </source>
</evidence>
<feature type="transmembrane region" description="Helical" evidence="8">
    <location>
        <begin position="41"/>
        <end position="57"/>
    </location>
</feature>
<evidence type="ECO:0000313" key="10">
    <source>
        <dbReference type="EMBL" id="CAK9114330.1"/>
    </source>
</evidence>
<feature type="transmembrane region" description="Helical" evidence="8">
    <location>
        <begin position="63"/>
        <end position="81"/>
    </location>
</feature>
<dbReference type="PANTHER" id="PTHR47447:SF17">
    <property type="entry name" value="OS12G0638900 PROTEIN"/>
    <property type="match status" value="1"/>
</dbReference>
<keyword evidence="11" id="KW-1185">Reference proteome</keyword>
<evidence type="ECO:0000256" key="5">
    <source>
        <dbReference type="ARBA" id="ARBA00023136"/>
    </source>
</evidence>
<dbReference type="Pfam" id="PF13812">
    <property type="entry name" value="PPR_3"/>
    <property type="match status" value="1"/>
</dbReference>
<feature type="transmembrane region" description="Helical" evidence="8">
    <location>
        <begin position="127"/>
        <end position="151"/>
    </location>
</feature>
<dbReference type="Gene3D" id="1.25.40.10">
    <property type="entry name" value="Tetratricopeptide repeat domain"/>
    <property type="match status" value="3"/>
</dbReference>
<proteinExistence type="predicted"/>
<feature type="region of interest" description="Disordered" evidence="7">
    <location>
        <begin position="352"/>
        <end position="399"/>
    </location>
</feature>
<accession>A0ABP0SQ42</accession>
<feature type="transmembrane region" description="Helical" evidence="8">
    <location>
        <begin position="6"/>
        <end position="29"/>
    </location>
</feature>
<keyword evidence="4 8" id="KW-1133">Transmembrane helix</keyword>
<evidence type="ECO:0000256" key="6">
    <source>
        <dbReference type="PROSITE-ProRule" id="PRU00708"/>
    </source>
</evidence>
<comment type="caution">
    <text evidence="10">The sequence shown here is derived from an EMBL/GenBank/DDBJ whole genome shotgun (WGS) entry which is preliminary data.</text>
</comment>
<dbReference type="PROSITE" id="PS51375">
    <property type="entry name" value="PPR"/>
    <property type="match status" value="3"/>
</dbReference>
<feature type="domain" description="Cation/H+ exchanger transmembrane" evidence="9">
    <location>
        <begin position="3"/>
        <end position="228"/>
    </location>
</feature>
<feature type="repeat" description="PPR" evidence="6">
    <location>
        <begin position="517"/>
        <end position="551"/>
    </location>
</feature>
<gene>
    <name evidence="10" type="ORF">SCF082_LOCUS52972</name>
</gene>
<dbReference type="InterPro" id="IPR011990">
    <property type="entry name" value="TPR-like_helical_dom_sf"/>
</dbReference>
<organism evidence="10 11">
    <name type="scientific">Durusdinium trenchii</name>
    <dbReference type="NCBI Taxonomy" id="1381693"/>
    <lineage>
        <taxon>Eukaryota</taxon>
        <taxon>Sar</taxon>
        <taxon>Alveolata</taxon>
        <taxon>Dinophyceae</taxon>
        <taxon>Suessiales</taxon>
        <taxon>Symbiodiniaceae</taxon>
        <taxon>Durusdinium</taxon>
    </lineage>
</organism>
<evidence type="ECO:0000313" key="11">
    <source>
        <dbReference type="Proteomes" id="UP001642464"/>
    </source>
</evidence>
<keyword evidence="3" id="KW-0677">Repeat</keyword>
<evidence type="ECO:0000256" key="7">
    <source>
        <dbReference type="SAM" id="MobiDB-lite"/>
    </source>
</evidence>